<evidence type="ECO:0000259" key="14">
    <source>
        <dbReference type="PROSITE" id="PS50011"/>
    </source>
</evidence>
<feature type="region of interest" description="Disordered" evidence="13">
    <location>
        <begin position="850"/>
        <end position="875"/>
    </location>
</feature>
<dbReference type="Gene3D" id="1.25.10.10">
    <property type="entry name" value="Leucine-rich Repeat Variant"/>
    <property type="match status" value="2"/>
</dbReference>
<dbReference type="PROSITE" id="PS50011">
    <property type="entry name" value="PROTEIN_KINASE_DOM"/>
    <property type="match status" value="1"/>
</dbReference>
<dbReference type="Pfam" id="PF00069">
    <property type="entry name" value="Pkinase"/>
    <property type="match status" value="1"/>
</dbReference>
<dbReference type="InterPro" id="IPR015943">
    <property type="entry name" value="WD40/YVTN_repeat-like_dom_sf"/>
</dbReference>
<dbReference type="PROSITE" id="PS00108">
    <property type="entry name" value="PROTEIN_KINASE_ST"/>
    <property type="match status" value="1"/>
</dbReference>
<dbReference type="EC" id="2.7.11.1" evidence="2"/>
<dbReference type="SUPFAM" id="SSF48403">
    <property type="entry name" value="Ankyrin repeat"/>
    <property type="match status" value="1"/>
</dbReference>
<dbReference type="Pfam" id="PF08477">
    <property type="entry name" value="Roc"/>
    <property type="match status" value="1"/>
</dbReference>
<dbReference type="InterPro" id="IPR002110">
    <property type="entry name" value="Ankyrin_rpt"/>
</dbReference>
<keyword evidence="5" id="KW-0808">Transferase</keyword>
<dbReference type="GO" id="GO:0005524">
    <property type="term" value="F:ATP binding"/>
    <property type="evidence" value="ECO:0007669"/>
    <property type="project" value="UniProtKB-UniRule"/>
</dbReference>
<proteinExistence type="predicted"/>
<keyword evidence="8 16" id="KW-0418">Kinase</keyword>
<name>A0AAD9R5F3_ACRCE</name>
<keyword evidence="4" id="KW-0433">Leucine-rich repeat</keyword>
<evidence type="ECO:0000256" key="11">
    <source>
        <dbReference type="ARBA" id="ARBA00048679"/>
    </source>
</evidence>
<evidence type="ECO:0000256" key="1">
    <source>
        <dbReference type="ARBA" id="ARBA00001946"/>
    </source>
</evidence>
<dbReference type="InterPro" id="IPR020859">
    <property type="entry name" value="ROC"/>
</dbReference>
<dbReference type="InterPro" id="IPR051420">
    <property type="entry name" value="Ser_Thr_Kinases_DiverseReg"/>
</dbReference>
<dbReference type="PANTHER" id="PTHR48005">
    <property type="entry name" value="LEUCINE RICH REPEAT KINASE 2"/>
    <property type="match status" value="1"/>
</dbReference>
<dbReference type="PANTHER" id="PTHR48005:SF13">
    <property type="entry name" value="SERINE_THREONINE-PROTEIN KINASE DDB_G0278509-RELATED"/>
    <property type="match status" value="1"/>
</dbReference>
<keyword evidence="3" id="KW-0723">Serine/threonine-protein kinase</keyword>
<dbReference type="Gene3D" id="2.130.10.10">
    <property type="entry name" value="YVTN repeat-like/Quinoprotein amine dehydrogenase"/>
    <property type="match status" value="1"/>
</dbReference>
<dbReference type="Gene3D" id="3.80.10.10">
    <property type="entry name" value="Ribonuclease Inhibitor"/>
    <property type="match status" value="3"/>
</dbReference>
<dbReference type="SUPFAM" id="SSF56112">
    <property type="entry name" value="Protein kinase-like (PK-like)"/>
    <property type="match status" value="1"/>
</dbReference>
<protein>
    <recommendedName>
        <fullName evidence="2">non-specific serine/threonine protein kinase</fullName>
        <ecNumber evidence="2">2.7.11.1</ecNumber>
    </recommendedName>
</protein>
<feature type="domain" description="Protein kinase" evidence="14">
    <location>
        <begin position="1992"/>
        <end position="2252"/>
    </location>
</feature>
<dbReference type="Pfam" id="PF23745">
    <property type="entry name" value="ANK_LRRK2"/>
    <property type="match status" value="1"/>
</dbReference>
<reference evidence="16" key="1">
    <citation type="journal article" date="2023" name="G3 (Bethesda)">
        <title>Whole genome assembly and annotation of the endangered Caribbean coral Acropora cervicornis.</title>
        <authorList>
            <person name="Selwyn J.D."/>
            <person name="Vollmer S.V."/>
        </authorList>
    </citation>
    <scope>NUCLEOTIDE SEQUENCE</scope>
    <source>
        <strain evidence="16">K2</strain>
    </source>
</reference>
<evidence type="ECO:0000256" key="8">
    <source>
        <dbReference type="ARBA" id="ARBA00022777"/>
    </source>
</evidence>
<dbReference type="InterPro" id="IPR000719">
    <property type="entry name" value="Prot_kinase_dom"/>
</dbReference>
<dbReference type="InterPro" id="IPR056602">
    <property type="entry name" value="Beta-prop_LRRK2"/>
</dbReference>
<reference evidence="16" key="2">
    <citation type="journal article" date="2023" name="Science">
        <title>Genomic signatures of disease resistance in endangered staghorn corals.</title>
        <authorList>
            <person name="Vollmer S.V."/>
            <person name="Selwyn J.D."/>
            <person name="Despard B.A."/>
            <person name="Roesel C.L."/>
        </authorList>
    </citation>
    <scope>NUCLEOTIDE SEQUENCE</scope>
    <source>
        <strain evidence="16">K2</strain>
    </source>
</reference>
<evidence type="ECO:0000256" key="12">
    <source>
        <dbReference type="PROSITE-ProRule" id="PRU10141"/>
    </source>
</evidence>
<dbReference type="InterPro" id="IPR036770">
    <property type="entry name" value="Ankyrin_rpt-contain_sf"/>
</dbReference>
<comment type="catalytic activity">
    <reaction evidence="11">
        <text>L-seryl-[protein] + ATP = O-phospho-L-seryl-[protein] + ADP + H(+)</text>
        <dbReference type="Rhea" id="RHEA:17989"/>
        <dbReference type="Rhea" id="RHEA-COMP:9863"/>
        <dbReference type="Rhea" id="RHEA-COMP:11604"/>
        <dbReference type="ChEBI" id="CHEBI:15378"/>
        <dbReference type="ChEBI" id="CHEBI:29999"/>
        <dbReference type="ChEBI" id="CHEBI:30616"/>
        <dbReference type="ChEBI" id="CHEBI:83421"/>
        <dbReference type="ChEBI" id="CHEBI:456216"/>
        <dbReference type="EC" id="2.7.11.1"/>
    </reaction>
</comment>
<dbReference type="InterPro" id="IPR036322">
    <property type="entry name" value="WD40_repeat_dom_sf"/>
</dbReference>
<evidence type="ECO:0000313" key="16">
    <source>
        <dbReference type="EMBL" id="KAK2573188.1"/>
    </source>
</evidence>
<dbReference type="Pfam" id="PF23744">
    <property type="entry name" value="ARM_LRRK2"/>
    <property type="match status" value="1"/>
</dbReference>
<keyword evidence="6" id="KW-0677">Repeat</keyword>
<dbReference type="SMART" id="SM00220">
    <property type="entry name" value="S_TKc"/>
    <property type="match status" value="1"/>
</dbReference>
<gene>
    <name evidence="16" type="ORF">P5673_002239</name>
</gene>
<dbReference type="InterPro" id="IPR003591">
    <property type="entry name" value="Leu-rich_rpt_typical-subtyp"/>
</dbReference>
<dbReference type="InterPro" id="IPR027417">
    <property type="entry name" value="P-loop_NTPase"/>
</dbReference>
<keyword evidence="9 12" id="KW-0067">ATP-binding</keyword>
<dbReference type="SUPFAM" id="SSF50978">
    <property type="entry name" value="WD40 repeat-like"/>
    <property type="match status" value="1"/>
</dbReference>
<dbReference type="GO" id="GO:0005525">
    <property type="term" value="F:GTP binding"/>
    <property type="evidence" value="ECO:0007669"/>
    <property type="project" value="UniProtKB-KW"/>
</dbReference>
<dbReference type="EMBL" id="JARQWQ010000003">
    <property type="protein sequence ID" value="KAK2573188.1"/>
    <property type="molecule type" value="Genomic_DNA"/>
</dbReference>
<dbReference type="InterPro" id="IPR056597">
    <property type="entry name" value="ARM_LRRK2"/>
</dbReference>
<dbReference type="InterPro" id="IPR032171">
    <property type="entry name" value="COR-A"/>
</dbReference>
<dbReference type="InterPro" id="IPR016024">
    <property type="entry name" value="ARM-type_fold"/>
</dbReference>
<dbReference type="PROSITE" id="PS00107">
    <property type="entry name" value="PROTEIN_KINASE_ATP"/>
    <property type="match status" value="1"/>
</dbReference>
<comment type="caution">
    <text evidence="16">The sequence shown here is derived from an EMBL/GenBank/DDBJ whole genome shotgun (WGS) entry which is preliminary data.</text>
</comment>
<dbReference type="GO" id="GO:0005737">
    <property type="term" value="C:cytoplasm"/>
    <property type="evidence" value="ECO:0007669"/>
    <property type="project" value="UniProtKB-ARBA"/>
</dbReference>
<evidence type="ECO:0000256" key="7">
    <source>
        <dbReference type="ARBA" id="ARBA00022741"/>
    </source>
</evidence>
<dbReference type="Gene3D" id="3.40.50.300">
    <property type="entry name" value="P-loop containing nucleotide triphosphate hydrolases"/>
    <property type="match status" value="1"/>
</dbReference>
<dbReference type="PROSITE" id="PS51424">
    <property type="entry name" value="ROC"/>
    <property type="match status" value="1"/>
</dbReference>
<evidence type="ECO:0000256" key="10">
    <source>
        <dbReference type="ARBA" id="ARBA00047899"/>
    </source>
</evidence>
<feature type="binding site" evidence="12">
    <location>
        <position position="2019"/>
    </location>
    <ligand>
        <name>ATP</name>
        <dbReference type="ChEBI" id="CHEBI:30616"/>
    </ligand>
</feature>
<dbReference type="InterPro" id="IPR011009">
    <property type="entry name" value="Kinase-like_dom_sf"/>
</dbReference>
<dbReference type="Pfam" id="PF23748">
    <property type="entry name" value="Beta-prop_LRRK2"/>
    <property type="match status" value="1"/>
</dbReference>
<dbReference type="Gene3D" id="3.30.200.20">
    <property type="entry name" value="Phosphorylase Kinase, domain 1"/>
    <property type="match status" value="1"/>
</dbReference>
<dbReference type="InterPro" id="IPR056593">
    <property type="entry name" value="ANK_LRRK2"/>
</dbReference>
<comment type="catalytic activity">
    <reaction evidence="10">
        <text>L-threonyl-[protein] + ATP = O-phospho-L-threonyl-[protein] + ADP + H(+)</text>
        <dbReference type="Rhea" id="RHEA:46608"/>
        <dbReference type="Rhea" id="RHEA-COMP:11060"/>
        <dbReference type="Rhea" id="RHEA-COMP:11605"/>
        <dbReference type="ChEBI" id="CHEBI:15378"/>
        <dbReference type="ChEBI" id="CHEBI:30013"/>
        <dbReference type="ChEBI" id="CHEBI:30616"/>
        <dbReference type="ChEBI" id="CHEBI:61977"/>
        <dbReference type="ChEBI" id="CHEBI:456216"/>
        <dbReference type="EC" id="2.7.11.1"/>
    </reaction>
</comment>
<dbReference type="Pfam" id="PF16095">
    <property type="entry name" value="COR-A"/>
    <property type="match status" value="1"/>
</dbReference>
<accession>A0AAD9R5F3</accession>
<dbReference type="SUPFAM" id="SSF48371">
    <property type="entry name" value="ARM repeat"/>
    <property type="match status" value="1"/>
</dbReference>
<sequence>MASNLLYPDATLKLFAESLNDCNARSATSLEDETLTENGQELLRLLSAIGSNSTETQIEHFLSVLADRFANEGDINVDALERVEAYRTVLSAMQQHSRNFKIQFHGFYVLLRLIELSPKAKSYLQGQEEAQRYILKVMARYADKKCQADGCKIISALHTSSRNRGDAVSKAAVDSVLYAISQFGEEEEFYIPAFEALTRLLEDDPKVQEKFMNMDVKNSRKKAYRMVVEIMEKHKQSGEIQELGIQLMCILATSSQNCHAMFQARTFIVAIEAMKKHQDYLGVQIGGCKLLVLLAAFESHRATLVEQDIILPIFHALIEFKDSAELQINGLNALALLARALENKLQKRIQRYNWTEVFATMSTHYDKPEVLSAACHVLKQLVDVCPYILELVGDEPGESILPLHRRVMIALMLHSDDQDLSQAACQTLASMTNSSSSLRESFMSNGLHVRIVQAMKQHSKDAGVQIWGCRALRALSLSGYAAKEIMIKCGVLELAFKCTQSDLEDFHVQKEAFALIACLATDVELVWHQSAIEGVHDMILKVMETYPDEVDLAEVSLEALGVLTAAQEIRELLVCSNCSEHGGVEIIFKVMERHRSERDIQQKGLILIQALAPLLSDGHCQLAVKAVIDAMCEFSSDKGVQAEGCVAIFVIAQIDRSKSEVLVNNYAHERLFYILELFAEEAELVYLASECIWYLAFDRELKQAMLLSACAAGLLKLADCLIKKGADVNAGEGVNSPLCSACMNGKDDVVKFLLTQGITDIQSALKLSLDMGHGNIVGLLLQYLSHDKEAGIIALSNLNLGDLQPEWISPSLTGHRYSLPVLETDWTEYLDDAQKTMQLRASLSSRLSRKTLETSESDVSTSSEADSDPESSRDLLSSMLHSTSLESTGDTDSVDSFHDEYIVPDLTVESPLRARSLSGASFPYSSRDPRIVSPYVDSNCVILPRTAQRRSFDQQSPVCQKPSLQRRALSDVTGPSGLFPLVSSTNSYPHRPHSSCGRASTTIEEDAHPGPFRLPKNSFMYSWEHQEDFTLSSSVLLSDGSLEKGNLLSVSRRSSRGDLGLRQRRKQSIKTILDNATVRLIDLSRNNIESLRSIADSSQAFLAYFSKVEKLDLNHNHLSDFPDELSEAMPKLQCVNLSHNEFCVLPFSFITSTSVRLLNLSNNKISISSSQHPNPEKRAIMLESLNLSHNEISGIPEWLGNFFPALTSLYLAGNDIINLPAFPLNLRQLRTLDLSNNYLKEIPPEFLSECLSLDTLVASNNGLTSLPESIAASLTNLKTIRLNKNKLGERSAKKPFPIPRFLLTLPNVKVVDLSSNGLEEIPPPISWATQQMKELFLADNKIKKLSLEGAKKWCQLERLALSDNNLKQVPSGIGELTSLMSLDLSRNPGITCLPDEMGRLSSLWDLQLSGLKLELDSTILESKVQELIGFLHSRLKNSVPYYRMNLVVVGKAGRGKTTLLNQIQEENATGPHHDIMVREWYVKDTKAECKTCHRRSVNYAITTWDFKGRDDLHNAYQCLLSSRTLYLVVYDVSIGVTEIDALRPWLLKINSYAPDASVMLVGTHKDKIPKHRVDDLLSDIKDRALRRCAGPGFPQVKLHVVLDCTAETSGVKTLRQRILQLITKCKCKGHSLIGSRVPQNFLSLLNIIRRQAPRLELPILTLANVRRLMQENELRMDDTEMEQAIKFMSEAGVVVHRDDPTCQLNDLLFVDPKWLFHRLAYVVTRKAGKNCDGILKHDELEKLLQEGSGDDELPSWLFPQMIRLFQHYCIALPLRDNKFLVPSMLSTKKPSINVQNTGRNAVVRRVYTMAYFPPSLWSRLIARMQTFVVNLYAEYNASPEISREPQVHQWNKGIRVDWSEQAFFVISRDLINPDPDSVVIWTPHTKYGARILSHVVDHMDCMLEEYFPELWDGLDPQNGVPLIRKLAGCPICQDTNAHTFDLESISGQNTEEFVMCPNTKLLVALRQIAPDMVMEDVCEKFRVEESKLMLKQSRDHLLGDGSFGVVYRATYNGKPVAAKVFHPRNENHPYRLLRQEVMFLRNLHHPSIISMVGACVKPWALILELAPLGSLNTLLNSREALGRGIQHRIALQVAEGLAFLHDNMIVYRDLKPHNILIFSLSIVNLINAKIADYGTARYATGCGLTATEGTPGYRAPEVAKADASYNTEVDMYSFGMFLYELVTGGKRPFEDLRFGHELDTAVMKGRALDPISSSDCKPWPDVADLIAHCLEPQPKKRATAQQAYSRLCDPELICLKREIAVSKGQTVECMVVRHFEEDNVPKVEVWVGSGQSDDTSAQVAIIDLCDKGVEGCTGTYIRDRRVKSILAVDSDTVLAGTLSGTIWVFDAVNHKCEFSQPQLPNGVLCLKQYEDKVVAGLANGQLAVYGASSVKRKDAKAELLNLCPSPSNGVVSQDECSVYPVACIAIGKKRIFCGCGNEVVVLQVNESGKLEIENRWNGEEKSESVVLNIAVASNLLWTSTRGSSVIKCWEHCKAKLVGHVDCMEILRDNGYSGDSRGARVISLLLANRTLWIGLGSGHMILVDSSSRKLVSIIRRHMAAVRCLVDTRSPDKNNSLVLSGAMGFIERPGYGSTKQTNNTFGHALVWEADFVEQAKDLEFHIRKRRELTESN</sequence>
<dbReference type="InterPro" id="IPR001611">
    <property type="entry name" value="Leu-rich_rpt"/>
</dbReference>
<evidence type="ECO:0000259" key="15">
    <source>
        <dbReference type="PROSITE" id="PS51424"/>
    </source>
</evidence>
<evidence type="ECO:0000256" key="4">
    <source>
        <dbReference type="ARBA" id="ARBA00022614"/>
    </source>
</evidence>
<evidence type="ECO:0000313" key="17">
    <source>
        <dbReference type="Proteomes" id="UP001249851"/>
    </source>
</evidence>
<evidence type="ECO:0000256" key="5">
    <source>
        <dbReference type="ARBA" id="ARBA00022679"/>
    </source>
</evidence>
<dbReference type="SMART" id="SM00369">
    <property type="entry name" value="LRR_TYP"/>
    <property type="match status" value="9"/>
</dbReference>
<dbReference type="GO" id="GO:0004674">
    <property type="term" value="F:protein serine/threonine kinase activity"/>
    <property type="evidence" value="ECO:0007669"/>
    <property type="project" value="UniProtKB-KW"/>
</dbReference>
<keyword evidence="17" id="KW-1185">Reference proteome</keyword>
<feature type="domain" description="Roc" evidence="15">
    <location>
        <begin position="1437"/>
        <end position="1625"/>
    </location>
</feature>
<dbReference type="InterPro" id="IPR017441">
    <property type="entry name" value="Protein_kinase_ATP_BS"/>
</dbReference>
<dbReference type="InterPro" id="IPR011989">
    <property type="entry name" value="ARM-like"/>
</dbReference>
<dbReference type="SMART" id="SM00248">
    <property type="entry name" value="ANK"/>
    <property type="match status" value="2"/>
</dbReference>
<organism evidence="16 17">
    <name type="scientific">Acropora cervicornis</name>
    <name type="common">Staghorn coral</name>
    <dbReference type="NCBI Taxonomy" id="6130"/>
    <lineage>
        <taxon>Eukaryota</taxon>
        <taxon>Metazoa</taxon>
        <taxon>Cnidaria</taxon>
        <taxon>Anthozoa</taxon>
        <taxon>Hexacorallia</taxon>
        <taxon>Scleractinia</taxon>
        <taxon>Astrocoeniina</taxon>
        <taxon>Acroporidae</taxon>
        <taxon>Acropora</taxon>
    </lineage>
</organism>
<comment type="cofactor">
    <cofactor evidence="1">
        <name>Mg(2+)</name>
        <dbReference type="ChEBI" id="CHEBI:18420"/>
    </cofactor>
</comment>
<dbReference type="SMART" id="SM00364">
    <property type="entry name" value="LRR_BAC"/>
    <property type="match status" value="6"/>
</dbReference>
<dbReference type="PROSITE" id="PS51450">
    <property type="entry name" value="LRR"/>
    <property type="match status" value="3"/>
</dbReference>
<evidence type="ECO:0000256" key="2">
    <source>
        <dbReference type="ARBA" id="ARBA00012513"/>
    </source>
</evidence>
<keyword evidence="7 12" id="KW-0547">Nucleotide-binding</keyword>
<dbReference type="Pfam" id="PF13855">
    <property type="entry name" value="LRR_8"/>
    <property type="match status" value="3"/>
</dbReference>
<evidence type="ECO:0000256" key="6">
    <source>
        <dbReference type="ARBA" id="ARBA00022737"/>
    </source>
</evidence>
<evidence type="ECO:0000256" key="9">
    <source>
        <dbReference type="ARBA" id="ARBA00022840"/>
    </source>
</evidence>
<dbReference type="Gene3D" id="3.30.70.1390">
    <property type="entry name" value="ROC domain from the Parkinson's disease-associated leucine-rich repeat kinase 2"/>
    <property type="match status" value="1"/>
</dbReference>
<dbReference type="Gene3D" id="1.10.510.10">
    <property type="entry name" value="Transferase(Phosphotransferase) domain 1"/>
    <property type="match status" value="1"/>
</dbReference>
<dbReference type="SUPFAM" id="SSF52058">
    <property type="entry name" value="L domain-like"/>
    <property type="match status" value="1"/>
</dbReference>
<dbReference type="InterPro" id="IPR032675">
    <property type="entry name" value="LRR_dom_sf"/>
</dbReference>
<evidence type="ECO:0000256" key="13">
    <source>
        <dbReference type="SAM" id="MobiDB-lite"/>
    </source>
</evidence>
<dbReference type="InterPro" id="IPR008271">
    <property type="entry name" value="Ser/Thr_kinase_AS"/>
</dbReference>
<dbReference type="Pfam" id="PF00560">
    <property type="entry name" value="LRR_1"/>
    <property type="match status" value="1"/>
</dbReference>
<evidence type="ECO:0000256" key="3">
    <source>
        <dbReference type="ARBA" id="ARBA00022527"/>
    </source>
</evidence>
<dbReference type="SUPFAM" id="SSF52540">
    <property type="entry name" value="P-loop containing nucleoside triphosphate hydrolases"/>
    <property type="match status" value="1"/>
</dbReference>
<dbReference type="Gene3D" id="1.25.40.20">
    <property type="entry name" value="Ankyrin repeat-containing domain"/>
    <property type="match status" value="1"/>
</dbReference>
<dbReference type="GO" id="GO:0009966">
    <property type="term" value="P:regulation of signal transduction"/>
    <property type="evidence" value="ECO:0007669"/>
    <property type="project" value="UniProtKB-ARBA"/>
</dbReference>
<dbReference type="Proteomes" id="UP001249851">
    <property type="component" value="Unassembled WGS sequence"/>
</dbReference>